<keyword evidence="5" id="KW-0964">Secreted</keyword>
<gene>
    <name evidence="23" type="primary">LOC100375302</name>
</gene>
<evidence type="ECO:0000256" key="6">
    <source>
        <dbReference type="ARBA" id="ARBA00022676"/>
    </source>
</evidence>
<evidence type="ECO:0000256" key="17">
    <source>
        <dbReference type="ARBA" id="ARBA00069321"/>
    </source>
</evidence>
<dbReference type="PANTHER" id="PTHR46059">
    <property type="entry name" value="BETA-GALACTOSIDE ALPHA-2,6-SIALYLTRANSFERASE"/>
    <property type="match status" value="1"/>
</dbReference>
<evidence type="ECO:0000256" key="15">
    <source>
        <dbReference type="ARBA" id="ARBA00034249"/>
    </source>
</evidence>
<dbReference type="Pfam" id="PF00777">
    <property type="entry name" value="Glyco_transf_29"/>
    <property type="match status" value="1"/>
</dbReference>
<evidence type="ECO:0000256" key="9">
    <source>
        <dbReference type="ARBA" id="ARBA00022968"/>
    </source>
</evidence>
<keyword evidence="14" id="KW-0325">Glycoprotein</keyword>
<dbReference type="InterPro" id="IPR001675">
    <property type="entry name" value="Glyco_trans_29"/>
</dbReference>
<dbReference type="GO" id="GO:0005576">
    <property type="term" value="C:extracellular region"/>
    <property type="evidence" value="ECO:0007669"/>
    <property type="project" value="UniProtKB-SubCell"/>
</dbReference>
<evidence type="ECO:0000256" key="1">
    <source>
        <dbReference type="ARBA" id="ARBA00004447"/>
    </source>
</evidence>
<evidence type="ECO:0000256" key="4">
    <source>
        <dbReference type="ARBA" id="ARBA00006003"/>
    </source>
</evidence>
<evidence type="ECO:0000256" key="12">
    <source>
        <dbReference type="ARBA" id="ARBA00023136"/>
    </source>
</evidence>
<dbReference type="GO" id="GO:0032580">
    <property type="term" value="C:Golgi cisterna membrane"/>
    <property type="evidence" value="ECO:0007669"/>
    <property type="project" value="UniProtKB-SubCell"/>
</dbReference>
<protein>
    <recommendedName>
        <fullName evidence="17">Beta-galactoside alpha-2,6-sialyltransferase 1</fullName>
        <ecNumber evidence="16">2.4.3.1</ecNumber>
    </recommendedName>
    <alternativeName>
        <fullName evidence="20">CMP-N-acetylneuraminate-beta-galactosamide-alpha-2,6-sialyltransferase 1</fullName>
    </alternativeName>
    <alternativeName>
        <fullName evidence="19">ST6Gal I</fullName>
    </alternativeName>
    <alternativeName>
        <fullName evidence="18">Sialyltransferase 1</fullName>
    </alternativeName>
</protein>
<evidence type="ECO:0000313" key="23">
    <source>
        <dbReference type="RefSeq" id="XP_002742097.1"/>
    </source>
</evidence>
<evidence type="ECO:0000256" key="2">
    <source>
        <dbReference type="ARBA" id="ARBA00004613"/>
    </source>
</evidence>
<dbReference type="GO" id="GO:0003835">
    <property type="term" value="F:beta-galactoside alpha-2,6-sialyltransferase activity"/>
    <property type="evidence" value="ECO:0007669"/>
    <property type="project" value="UniProtKB-EC"/>
</dbReference>
<comment type="subcellular location">
    <subcellularLocation>
        <location evidence="1">Golgi apparatus</location>
        <location evidence="1">Golgi stack membrane</location>
        <topology evidence="1">Single-pass type II membrane protein</topology>
    </subcellularLocation>
    <subcellularLocation>
        <location evidence="2">Secreted</location>
    </subcellularLocation>
</comment>
<dbReference type="GeneID" id="100375302"/>
<evidence type="ECO:0000256" key="5">
    <source>
        <dbReference type="ARBA" id="ARBA00022525"/>
    </source>
</evidence>
<dbReference type="EC" id="2.4.3.1" evidence="16"/>
<keyword evidence="6 21" id="KW-0328">Glycosyltransferase</keyword>
<evidence type="ECO:0000256" key="18">
    <source>
        <dbReference type="ARBA" id="ARBA00076526"/>
    </source>
</evidence>
<keyword evidence="7 21" id="KW-0808">Transferase</keyword>
<evidence type="ECO:0000313" key="22">
    <source>
        <dbReference type="Proteomes" id="UP000694865"/>
    </source>
</evidence>
<sequence>MGMTKKVTIRCLGMCIAAIALVVVTRQLYDKPFAASSGNIQQILRIQSRTQSDGGFLSNLFNPLRVDFTGERHFQNLNSVNTVCKFKLSANASVLDKSTRPYQDLGLSKYFPKKNIFNAHEKRYNTCAIVSSSSFMTDSGLGEEIDSHEAVMRFNNAPTVGFERDVGNKTTMRVINLDIMLLPDFYSNYIFNNVSLVAWYQAPYTFTPDKWYEHNGAAFYEKYIERRISRPEEKMYVINPAWHWNIWDILQEYSEENINKHVPSSGFTGIILMQQICDQVNVYGFVTPKTRLLHYYSNVLINAPTGYLWHPMVQEKRIAKIMNRGPEEEITNHGKITLPGFNQMHCL</sequence>
<dbReference type="GO" id="GO:0097503">
    <property type="term" value="P:sialylation"/>
    <property type="evidence" value="ECO:0007669"/>
    <property type="project" value="TreeGrafter"/>
</dbReference>
<dbReference type="KEGG" id="sko:100375302"/>
<comment type="catalytic activity">
    <reaction evidence="15">
        <text>a beta-D-galactoside + CMP-N-acetyl-beta-neuraminate = an N-acetyl-alpha-neuraminyl-(2-&gt;6)-beta-D-galactosyl derivative + CMP + H(+)</text>
        <dbReference type="Rhea" id="RHEA:52104"/>
        <dbReference type="ChEBI" id="CHEBI:15378"/>
        <dbReference type="ChEBI" id="CHEBI:28034"/>
        <dbReference type="ChEBI" id="CHEBI:57812"/>
        <dbReference type="ChEBI" id="CHEBI:60377"/>
        <dbReference type="ChEBI" id="CHEBI:136398"/>
        <dbReference type="EC" id="2.4.3.1"/>
    </reaction>
</comment>
<evidence type="ECO:0000256" key="13">
    <source>
        <dbReference type="ARBA" id="ARBA00023157"/>
    </source>
</evidence>
<comment type="pathway">
    <text evidence="3">Protein modification; protein glycosylation.</text>
</comment>
<evidence type="ECO:0000313" key="21">
    <source>
        <dbReference type="EMBL" id="ALR88574.1"/>
    </source>
</evidence>
<reference evidence="21" key="1">
    <citation type="journal article" date="2015" name="Nature">
        <title>Hemichordate genomes and deuterostome origins.</title>
        <authorList>
            <person name="Simakov O."/>
            <person name="Kawashima T."/>
            <person name="Marletaz F."/>
            <person name="Jenkins J."/>
            <person name="Koyanagi R."/>
            <person name="Mitros T."/>
            <person name="Hisata K."/>
            <person name="Bredeson J."/>
            <person name="Shoguchi E."/>
            <person name="Gyoja F."/>
            <person name="Yue J.X."/>
            <person name="Chen Y.C."/>
            <person name="Freeman R.M.Jr."/>
            <person name="Sasaki A."/>
            <person name="Hikosaka-Katayama T."/>
            <person name="Sato A."/>
            <person name="Fujie M."/>
            <person name="Baughman K.W."/>
            <person name="Levine J."/>
            <person name="Gonzalez P."/>
            <person name="Cameron C."/>
            <person name="Fritzenwanker J.H."/>
            <person name="Pani A.M."/>
            <person name="Goto H."/>
            <person name="Kanda M."/>
            <person name="Arakaki N."/>
            <person name="Yamasaki S."/>
            <person name="Qu J."/>
            <person name="Cree A."/>
            <person name="Ding Y."/>
            <person name="Dinh H.H."/>
            <person name="Dugan S."/>
            <person name="Holder M."/>
            <person name="Jhangiani S.N."/>
            <person name="Kovar C.L."/>
            <person name="Lee S.L."/>
            <person name="Lewis L.R."/>
            <person name="Morton D."/>
            <person name="Nazareth L.V."/>
            <person name="Okwuonu G."/>
            <person name="Santibanez J."/>
            <person name="Chen R."/>
            <person name="Richards S."/>
            <person name="Muzny D.M."/>
            <person name="Gillis A."/>
            <person name="Peshkin L."/>
            <person name="Wu M."/>
            <person name="Humphreys T."/>
            <person name="Su Y.H."/>
            <person name="Putnam N.H."/>
            <person name="Schmutz J."/>
            <person name="Fujiyama A."/>
            <person name="Yu J.K."/>
            <person name="Tagawa K."/>
            <person name="Worley K.C."/>
            <person name="Gibbs R.A."/>
            <person name="Kirschner M.W."/>
            <person name="Lowe C.J."/>
            <person name="Satoh N."/>
            <person name="Rokhsar D.S."/>
            <person name="Gerhart J."/>
        </authorList>
    </citation>
    <scope>NUCLEOTIDE SEQUENCE</scope>
</reference>
<keyword evidence="9" id="KW-0735">Signal-anchor</keyword>
<comment type="similarity">
    <text evidence="4">Belongs to the glycosyltransferase 29 family.</text>
</comment>
<evidence type="ECO:0000256" key="19">
    <source>
        <dbReference type="ARBA" id="ARBA00076676"/>
    </source>
</evidence>
<evidence type="ECO:0000256" key="10">
    <source>
        <dbReference type="ARBA" id="ARBA00022989"/>
    </source>
</evidence>
<dbReference type="CDD" id="cd23968">
    <property type="entry name" value="GT29_ST6GAL1_2"/>
    <property type="match status" value="1"/>
</dbReference>
<name>A0A0U2USJ0_SACKO</name>
<evidence type="ECO:0000256" key="7">
    <source>
        <dbReference type="ARBA" id="ARBA00022679"/>
    </source>
</evidence>
<dbReference type="Proteomes" id="UP000694865">
    <property type="component" value="Unplaced"/>
</dbReference>
<dbReference type="Gene3D" id="3.90.1480.20">
    <property type="entry name" value="Glycosyl transferase family 29"/>
    <property type="match status" value="1"/>
</dbReference>
<dbReference type="InterPro" id="IPR038578">
    <property type="entry name" value="GT29-like_sf"/>
</dbReference>
<evidence type="ECO:0000256" key="8">
    <source>
        <dbReference type="ARBA" id="ARBA00022692"/>
    </source>
</evidence>
<evidence type="ECO:0000256" key="16">
    <source>
        <dbReference type="ARBA" id="ARBA00034329"/>
    </source>
</evidence>
<proteinExistence type="evidence at transcript level"/>
<organism evidence="21">
    <name type="scientific">Saccoglossus kowalevskii</name>
    <name type="common">Acorn worm</name>
    <dbReference type="NCBI Taxonomy" id="10224"/>
    <lineage>
        <taxon>Eukaryota</taxon>
        <taxon>Metazoa</taxon>
        <taxon>Hemichordata</taxon>
        <taxon>Enteropneusta</taxon>
        <taxon>Harrimaniidae</taxon>
        <taxon>Saccoglossus</taxon>
    </lineage>
</organism>
<dbReference type="PANTHER" id="PTHR46059:SF1">
    <property type="entry name" value="BETA-GALACTOSIDE ALPHA-2,6-SIALYLTRANSFERASE"/>
    <property type="match status" value="1"/>
</dbReference>
<reference evidence="23" key="2">
    <citation type="submission" date="2025-05" db="UniProtKB">
        <authorList>
            <consortium name="RefSeq"/>
        </authorList>
    </citation>
    <scope>IDENTIFICATION</scope>
    <source>
        <tissue evidence="23">Testes</tissue>
    </source>
</reference>
<evidence type="ECO:0000256" key="14">
    <source>
        <dbReference type="ARBA" id="ARBA00023180"/>
    </source>
</evidence>
<keyword evidence="10" id="KW-1133">Transmembrane helix</keyword>
<evidence type="ECO:0000256" key="3">
    <source>
        <dbReference type="ARBA" id="ARBA00004922"/>
    </source>
</evidence>
<dbReference type="RefSeq" id="XP_002742097.1">
    <property type="nucleotide sequence ID" value="XM_002742051.2"/>
</dbReference>
<dbReference type="OrthoDB" id="10264956at2759"/>
<keyword evidence="8" id="KW-0812">Transmembrane</keyword>
<keyword evidence="11" id="KW-0333">Golgi apparatus</keyword>
<evidence type="ECO:0000256" key="11">
    <source>
        <dbReference type="ARBA" id="ARBA00023034"/>
    </source>
</evidence>
<keyword evidence="13" id="KW-1015">Disulfide bond</keyword>
<dbReference type="AlphaFoldDB" id="A0A0U2USJ0"/>
<evidence type="ECO:0000256" key="20">
    <source>
        <dbReference type="ARBA" id="ARBA00080062"/>
    </source>
</evidence>
<keyword evidence="22" id="KW-1185">Reference proteome</keyword>
<dbReference type="FunFam" id="3.90.1480.20:FF:000012">
    <property type="entry name" value="ST6 beta-galactoside alpha-2,6-sialyltransferase 1"/>
    <property type="match status" value="1"/>
</dbReference>
<keyword evidence="12" id="KW-0472">Membrane</keyword>
<dbReference type="EMBL" id="KT876076">
    <property type="protein sequence ID" value="ALR88574.1"/>
    <property type="molecule type" value="mRNA"/>
</dbReference>
<accession>A0A0U2USJ0</accession>